<name>A0A2N9ICB8_FAGSY</name>
<dbReference type="AlphaFoldDB" id="A0A2N9ICB8"/>
<organism evidence="2">
    <name type="scientific">Fagus sylvatica</name>
    <name type="common">Beechnut</name>
    <dbReference type="NCBI Taxonomy" id="28930"/>
    <lineage>
        <taxon>Eukaryota</taxon>
        <taxon>Viridiplantae</taxon>
        <taxon>Streptophyta</taxon>
        <taxon>Embryophyta</taxon>
        <taxon>Tracheophyta</taxon>
        <taxon>Spermatophyta</taxon>
        <taxon>Magnoliopsida</taxon>
        <taxon>eudicotyledons</taxon>
        <taxon>Gunneridae</taxon>
        <taxon>Pentapetalae</taxon>
        <taxon>rosids</taxon>
        <taxon>fabids</taxon>
        <taxon>Fagales</taxon>
        <taxon>Fagaceae</taxon>
        <taxon>Fagus</taxon>
    </lineage>
</organism>
<evidence type="ECO:0000259" key="1">
    <source>
        <dbReference type="Pfam" id="PF13966"/>
    </source>
</evidence>
<dbReference type="EMBL" id="OIVN01005286">
    <property type="protein sequence ID" value="SPD21764.1"/>
    <property type="molecule type" value="Genomic_DNA"/>
</dbReference>
<accession>A0A2N9ICB8</accession>
<sequence length="211" mass="24627">MEGGLGLKRIATWNKEAVFKHIWSLFTNSGSLWVAWVHDSLLKGKSFWTIKIPQDCTWGWRTLLKLREEVRRFIKFEVVDGKKIYVWHPAGPLLLKYGPRVIYDADSQLQAKVDSMLQNQCWVWKPARSDDLVSIQGQLSLLELKNEDKAVRLASTSGEYSCANTFEDICEKDQVFDWWKLIWFPLSIPKHAFIRWLAIKNSLSTRDRLAQ</sequence>
<proteinExistence type="predicted"/>
<gene>
    <name evidence="2" type="ORF">FSB_LOCUS49646</name>
</gene>
<dbReference type="Pfam" id="PF13966">
    <property type="entry name" value="zf-RVT"/>
    <property type="match status" value="1"/>
</dbReference>
<feature type="domain" description="Reverse transcriptase zinc-binding" evidence="1">
    <location>
        <begin position="160"/>
        <end position="210"/>
    </location>
</feature>
<dbReference type="InterPro" id="IPR026960">
    <property type="entry name" value="RVT-Znf"/>
</dbReference>
<protein>
    <recommendedName>
        <fullName evidence="1">Reverse transcriptase zinc-binding domain-containing protein</fullName>
    </recommendedName>
</protein>
<dbReference type="PANTHER" id="PTHR33116:SF78">
    <property type="entry name" value="OS12G0587133 PROTEIN"/>
    <property type="match status" value="1"/>
</dbReference>
<dbReference type="PANTHER" id="PTHR33116">
    <property type="entry name" value="REVERSE TRANSCRIPTASE ZINC-BINDING DOMAIN-CONTAINING PROTEIN-RELATED-RELATED"/>
    <property type="match status" value="1"/>
</dbReference>
<evidence type="ECO:0000313" key="2">
    <source>
        <dbReference type="EMBL" id="SPD21764.1"/>
    </source>
</evidence>
<reference evidence="2" key="1">
    <citation type="submission" date="2018-02" db="EMBL/GenBank/DDBJ databases">
        <authorList>
            <person name="Cohen D.B."/>
            <person name="Kent A.D."/>
        </authorList>
    </citation>
    <scope>NUCLEOTIDE SEQUENCE</scope>
</reference>